<keyword evidence="3" id="KW-0732">Signal</keyword>
<evidence type="ECO:0000313" key="5">
    <source>
        <dbReference type="Proteomes" id="UP000184330"/>
    </source>
</evidence>
<dbReference type="EMBL" id="FJOG01000001">
    <property type="protein sequence ID" value="CZR50910.1"/>
    <property type="molecule type" value="Genomic_DNA"/>
</dbReference>
<organism evidence="4 5">
    <name type="scientific">Phialocephala subalpina</name>
    <dbReference type="NCBI Taxonomy" id="576137"/>
    <lineage>
        <taxon>Eukaryota</taxon>
        <taxon>Fungi</taxon>
        <taxon>Dikarya</taxon>
        <taxon>Ascomycota</taxon>
        <taxon>Pezizomycotina</taxon>
        <taxon>Leotiomycetes</taxon>
        <taxon>Helotiales</taxon>
        <taxon>Mollisiaceae</taxon>
        <taxon>Phialocephala</taxon>
        <taxon>Phialocephala fortinii species complex</taxon>
    </lineage>
</organism>
<gene>
    <name evidence="4" type="ORF">PAC_00784</name>
</gene>
<protein>
    <recommendedName>
        <fullName evidence="6">Mid2 domain-containing protein</fullName>
    </recommendedName>
</protein>
<accession>A0A1L7WDQ1</accession>
<feature type="region of interest" description="Disordered" evidence="1">
    <location>
        <begin position="203"/>
        <end position="243"/>
    </location>
</feature>
<keyword evidence="2" id="KW-0472">Membrane</keyword>
<keyword evidence="5" id="KW-1185">Reference proteome</keyword>
<sequence>MIVLCCSLVMAMMAVGGQGAAAIEARQTQGGMYTVDFSPAPSLVLGMSGWVNFTTTVQGIAGNLNMILCQLGDLTEAASSANTVKVLDVQDDICIYQTAELQSKCGKHTNTINAAEPASIKVQLDGINNNNTALTASTLDNLFLCIGPSIGTNNSCNYYSSVFSLGTMDGTNIVAGPAASSISFPATMTLTSTQASPSLQVHGATTITSGSGNQPTFAASSASDGVPASTSLTTATQSPSQTASASATLGAAASRKSTSLSTGAKVGIALGALAFIFLLLLALLFFLKKKHSKRTRSQPEQVMLTRDMHTDSFSRNQMMMEKDRGINHTSTINSLQQDRDLGLDTPLETSPSSTLPIQRHSALSTYEPVLSAPYSGPVGAGVAGGTAASSVPRRKPTAATMASTVSRGLSTTSNSTGPISPGGHSLTTTNTHTGSGETHTPPEPFEAYHDVPIYGDARHVPQVFTSSDPGQRAIVGGGSTTPFLGEETEGMSAEEVARIEEEERRIDAAIAAAEASEASGRGR</sequence>
<reference evidence="4 5" key="1">
    <citation type="submission" date="2016-03" db="EMBL/GenBank/DDBJ databases">
        <authorList>
            <person name="Ploux O."/>
        </authorList>
    </citation>
    <scope>NUCLEOTIDE SEQUENCE [LARGE SCALE GENOMIC DNA]</scope>
    <source>
        <strain evidence="4 5">UAMH 11012</strain>
    </source>
</reference>
<feature type="compositionally biased region" description="Low complexity" evidence="1">
    <location>
        <begin position="227"/>
        <end position="243"/>
    </location>
</feature>
<feature type="compositionally biased region" description="Polar residues" evidence="1">
    <location>
        <begin position="402"/>
        <end position="418"/>
    </location>
</feature>
<dbReference type="OrthoDB" id="3565311at2759"/>
<feature type="chain" id="PRO_5012069421" description="Mid2 domain-containing protein" evidence="3">
    <location>
        <begin position="20"/>
        <end position="523"/>
    </location>
</feature>
<dbReference type="Proteomes" id="UP000184330">
    <property type="component" value="Unassembled WGS sequence"/>
</dbReference>
<name>A0A1L7WDQ1_9HELO</name>
<feature type="signal peptide" evidence="3">
    <location>
        <begin position="1"/>
        <end position="19"/>
    </location>
</feature>
<keyword evidence="2" id="KW-1133">Transmembrane helix</keyword>
<evidence type="ECO:0000256" key="3">
    <source>
        <dbReference type="SAM" id="SignalP"/>
    </source>
</evidence>
<feature type="transmembrane region" description="Helical" evidence="2">
    <location>
        <begin position="266"/>
        <end position="287"/>
    </location>
</feature>
<evidence type="ECO:0000256" key="1">
    <source>
        <dbReference type="SAM" id="MobiDB-lite"/>
    </source>
</evidence>
<evidence type="ECO:0008006" key="6">
    <source>
        <dbReference type="Google" id="ProtNLM"/>
    </source>
</evidence>
<feature type="compositionally biased region" description="Low complexity" evidence="1">
    <location>
        <begin position="422"/>
        <end position="439"/>
    </location>
</feature>
<evidence type="ECO:0000256" key="2">
    <source>
        <dbReference type="SAM" id="Phobius"/>
    </source>
</evidence>
<keyword evidence="2" id="KW-0812">Transmembrane</keyword>
<evidence type="ECO:0000313" key="4">
    <source>
        <dbReference type="EMBL" id="CZR50910.1"/>
    </source>
</evidence>
<proteinExistence type="predicted"/>
<feature type="compositionally biased region" description="Polar residues" evidence="1">
    <location>
        <begin position="203"/>
        <end position="223"/>
    </location>
</feature>
<feature type="region of interest" description="Disordered" evidence="1">
    <location>
        <begin position="465"/>
        <end position="491"/>
    </location>
</feature>
<feature type="region of interest" description="Disordered" evidence="1">
    <location>
        <begin position="402"/>
        <end position="442"/>
    </location>
</feature>
<dbReference type="AlphaFoldDB" id="A0A1L7WDQ1"/>